<evidence type="ECO:0000313" key="1">
    <source>
        <dbReference type="EMBL" id="EPN30333.1"/>
    </source>
</evidence>
<dbReference type="Proteomes" id="UP000018849">
    <property type="component" value="Unassembled WGS sequence"/>
</dbReference>
<dbReference type="EMBL" id="AOKF01003877">
    <property type="protein sequence ID" value="EPN30333.1"/>
    <property type="molecule type" value="Genomic_DNA"/>
</dbReference>
<reference evidence="1 2" key="1">
    <citation type="journal article" date="2013" name="PLoS Pathog.">
        <title>Genomic analysis of the Kiwifruit pathogen Pseudomonas syringae pv. actinidiae provides insight into the origins of an emergent plant disease.</title>
        <authorList>
            <person name="McCann H.C."/>
            <person name="Rikkerink E.H."/>
            <person name="Bertels F."/>
            <person name="Fiers M."/>
            <person name="Lu A."/>
            <person name="Rees-George J."/>
            <person name="Andersen M.T."/>
            <person name="Gleave A.P."/>
            <person name="Haubold B."/>
            <person name="Wohlers M.W."/>
            <person name="Guttman D.S."/>
            <person name="Wang P.W."/>
            <person name="Straub C."/>
            <person name="Vanneste J.L."/>
            <person name="Rainey P.B."/>
            <person name="Templeton M.D."/>
        </authorList>
    </citation>
    <scope>NUCLEOTIDE SEQUENCE [LARGE SCALE GENOMIC DNA]</scope>
    <source>
        <strain evidence="1 2">ICMP 19096</strain>
    </source>
</reference>
<sequence length="123" mass="14200">MAHILMMAKADVESEIWRQACSQYAGQLASMLDDALCFFGRKPGLDDLTRMHLVMLTNLGFELLGEALECHSRKAWHVRHPDFIELRWQLRMHLKRYLGARLVRDGFASSSIRDEHFADDLGL</sequence>
<evidence type="ECO:0000313" key="2">
    <source>
        <dbReference type="Proteomes" id="UP000018849"/>
    </source>
</evidence>
<gene>
    <name evidence="1" type="ORF">A245_45748</name>
</gene>
<organism evidence="1 2">
    <name type="scientific">Pseudomonas syringae pv. actinidiae ICMP 19096</name>
    <dbReference type="NCBI Taxonomy" id="1194405"/>
    <lineage>
        <taxon>Bacteria</taxon>
        <taxon>Pseudomonadati</taxon>
        <taxon>Pseudomonadota</taxon>
        <taxon>Gammaproteobacteria</taxon>
        <taxon>Pseudomonadales</taxon>
        <taxon>Pseudomonadaceae</taxon>
        <taxon>Pseudomonas</taxon>
        <taxon>Pseudomonas syringae</taxon>
    </lineage>
</organism>
<accession>A0A656JJI0</accession>
<comment type="caution">
    <text evidence="1">The sequence shown here is derived from an EMBL/GenBank/DDBJ whole genome shotgun (WGS) entry which is preliminary data.</text>
</comment>
<name>A0A656JJI0_PSESF</name>
<protein>
    <submittedName>
        <fullName evidence="1">Uncharacterized protein</fullName>
    </submittedName>
</protein>
<dbReference type="AlphaFoldDB" id="A0A656JJI0"/>
<proteinExistence type="predicted"/>